<gene>
    <name evidence="1" type="ORF">ACJIZ3_003230</name>
</gene>
<dbReference type="SUPFAM" id="SSF53254">
    <property type="entry name" value="Phosphoglycerate mutase-like"/>
    <property type="match status" value="1"/>
</dbReference>
<dbReference type="Gene3D" id="3.40.50.1240">
    <property type="entry name" value="Phosphoglycerate mutase-like"/>
    <property type="match status" value="1"/>
</dbReference>
<dbReference type="Proteomes" id="UP001634393">
    <property type="component" value="Unassembled WGS sequence"/>
</dbReference>
<dbReference type="InterPro" id="IPR029033">
    <property type="entry name" value="His_PPase_superfam"/>
</dbReference>
<evidence type="ECO:0000313" key="1">
    <source>
        <dbReference type="EMBL" id="KAL3845827.1"/>
    </source>
</evidence>
<proteinExistence type="predicted"/>
<dbReference type="PANTHER" id="PTHR11931">
    <property type="entry name" value="PHOSPHOGLYCERATE MUTASE"/>
    <property type="match status" value="1"/>
</dbReference>
<organism evidence="1 2">
    <name type="scientific">Penstemon smallii</name>
    <dbReference type="NCBI Taxonomy" id="265156"/>
    <lineage>
        <taxon>Eukaryota</taxon>
        <taxon>Viridiplantae</taxon>
        <taxon>Streptophyta</taxon>
        <taxon>Embryophyta</taxon>
        <taxon>Tracheophyta</taxon>
        <taxon>Spermatophyta</taxon>
        <taxon>Magnoliopsida</taxon>
        <taxon>eudicotyledons</taxon>
        <taxon>Gunneridae</taxon>
        <taxon>Pentapetalae</taxon>
        <taxon>asterids</taxon>
        <taxon>lamiids</taxon>
        <taxon>Lamiales</taxon>
        <taxon>Plantaginaceae</taxon>
        <taxon>Cheloneae</taxon>
        <taxon>Penstemon</taxon>
    </lineage>
</organism>
<dbReference type="InterPro" id="IPR005952">
    <property type="entry name" value="Phosphogly_mut1"/>
</dbReference>
<keyword evidence="2" id="KW-1185">Reference proteome</keyword>
<comment type="caution">
    <text evidence="1">The sequence shown here is derived from an EMBL/GenBank/DDBJ whole genome shotgun (WGS) entry which is preliminary data.</text>
</comment>
<protein>
    <submittedName>
        <fullName evidence="1">Uncharacterized protein</fullName>
    </submittedName>
</protein>
<accession>A0ABD3UC22</accession>
<sequence length="137" mass="16099">MTAMLAMTEHSRKKRTMWSQIFSEETKKQCIPVITAWQLNERMYGELQGLNKQETADRYGTDQLGTIDWNTDALYFKEGRFIHRGSPVAPIVESVYAYTKNSVEFYLFILHLSQLLCSNQMQSLAQYRQKLDERFQS</sequence>
<dbReference type="EMBL" id="JBJXBP010000002">
    <property type="protein sequence ID" value="KAL3845827.1"/>
    <property type="molecule type" value="Genomic_DNA"/>
</dbReference>
<name>A0ABD3UC22_9LAMI</name>
<dbReference type="AlphaFoldDB" id="A0ABD3UC22"/>
<evidence type="ECO:0000313" key="2">
    <source>
        <dbReference type="Proteomes" id="UP001634393"/>
    </source>
</evidence>
<reference evidence="1 2" key="1">
    <citation type="submission" date="2024-12" db="EMBL/GenBank/DDBJ databases">
        <title>The unique morphological basis and parallel evolutionary history of personate flowers in Penstemon.</title>
        <authorList>
            <person name="Depatie T.H."/>
            <person name="Wessinger C.A."/>
        </authorList>
    </citation>
    <scope>NUCLEOTIDE SEQUENCE [LARGE SCALE GENOMIC DNA]</scope>
    <source>
        <strain evidence="1">WTNN_2</strain>
        <tissue evidence="1">Leaf</tissue>
    </source>
</reference>